<feature type="domain" description="AAA+ ATPase" evidence="9">
    <location>
        <begin position="37"/>
        <end position="159"/>
    </location>
</feature>
<comment type="similarity">
    <text evidence="1 7">Belongs to the activator 1 small subunits family. RfcL subfamily.</text>
</comment>
<reference evidence="10" key="1">
    <citation type="submission" date="2020-07" db="EMBL/GenBank/DDBJ databases">
        <title>Methanobacterium. sp. MethCan genome.</title>
        <authorList>
            <person name="Postec A."/>
            <person name="Quemeneur M."/>
        </authorList>
    </citation>
    <scope>NUCLEOTIDE SEQUENCE</scope>
    <source>
        <strain evidence="10">MethCAN</strain>
    </source>
</reference>
<dbReference type="NCBIfam" id="NF003229">
    <property type="entry name" value="PRK04195.1-5"/>
    <property type="match status" value="1"/>
</dbReference>
<dbReference type="AlphaFoldDB" id="A0A8T8K317"/>
<dbReference type="OrthoDB" id="8658at2157"/>
<dbReference type="InterPro" id="IPR047854">
    <property type="entry name" value="RFC_lid"/>
</dbReference>
<dbReference type="Proteomes" id="UP000681041">
    <property type="component" value="Chromosome"/>
</dbReference>
<evidence type="ECO:0000256" key="4">
    <source>
        <dbReference type="ARBA" id="ARBA00022741"/>
    </source>
</evidence>
<dbReference type="GO" id="GO:0016887">
    <property type="term" value="F:ATP hydrolysis activity"/>
    <property type="evidence" value="ECO:0007669"/>
    <property type="project" value="InterPro"/>
</dbReference>
<protein>
    <recommendedName>
        <fullName evidence="2 7">Replication factor C large subunit</fullName>
        <shortName evidence="7">RFC large subunit</shortName>
    </recommendedName>
    <alternativeName>
        <fullName evidence="6 7">Clamp loader large subunit</fullName>
    </alternativeName>
</protein>
<dbReference type="SMART" id="SM00382">
    <property type="entry name" value="AAA"/>
    <property type="match status" value="1"/>
</dbReference>
<dbReference type="PANTHER" id="PTHR23389:SF6">
    <property type="entry name" value="REPLICATION FACTOR C SUBUNIT 1"/>
    <property type="match status" value="1"/>
</dbReference>
<evidence type="ECO:0000256" key="8">
    <source>
        <dbReference type="SAM" id="MobiDB-lite"/>
    </source>
</evidence>
<dbReference type="NCBIfam" id="NF003233">
    <property type="entry name" value="PRK04195.2-3"/>
    <property type="match status" value="1"/>
</dbReference>
<gene>
    <name evidence="7" type="primary">rfcL</name>
    <name evidence="10" type="ORF">HYG87_00165</name>
</gene>
<organism evidence="10 11">
    <name type="scientific">Methanobacterium alkalithermotolerans</name>
    <dbReference type="NCBI Taxonomy" id="2731220"/>
    <lineage>
        <taxon>Archaea</taxon>
        <taxon>Methanobacteriati</taxon>
        <taxon>Methanobacteriota</taxon>
        <taxon>Methanomada group</taxon>
        <taxon>Methanobacteria</taxon>
        <taxon>Methanobacteriales</taxon>
        <taxon>Methanobacteriaceae</taxon>
        <taxon>Methanobacterium</taxon>
    </lineage>
</organism>
<proteinExistence type="inferred from homology"/>
<evidence type="ECO:0000256" key="5">
    <source>
        <dbReference type="ARBA" id="ARBA00022840"/>
    </source>
</evidence>
<dbReference type="InterPro" id="IPR027417">
    <property type="entry name" value="P-loop_NTPase"/>
</dbReference>
<evidence type="ECO:0000256" key="6">
    <source>
        <dbReference type="ARBA" id="ARBA00032141"/>
    </source>
</evidence>
<dbReference type="GO" id="GO:0003689">
    <property type="term" value="F:DNA clamp loader activity"/>
    <property type="evidence" value="ECO:0007669"/>
    <property type="project" value="UniProtKB-UniRule"/>
</dbReference>
<dbReference type="GO" id="GO:0006260">
    <property type="term" value="P:DNA replication"/>
    <property type="evidence" value="ECO:0007669"/>
    <property type="project" value="UniProtKB-UniRule"/>
</dbReference>
<dbReference type="GeneID" id="64819131"/>
<dbReference type="Gene3D" id="3.40.50.300">
    <property type="entry name" value="P-loop containing nucleotide triphosphate hydrolases"/>
    <property type="match status" value="1"/>
</dbReference>
<evidence type="ECO:0000256" key="3">
    <source>
        <dbReference type="ARBA" id="ARBA00022705"/>
    </source>
</evidence>
<comment type="subunit">
    <text evidence="7">Heteromultimer composed of small subunits (RfcS) and large subunits (RfcL).</text>
</comment>
<dbReference type="KEGG" id="meme:HYG87_00165"/>
<dbReference type="CDD" id="cd00009">
    <property type="entry name" value="AAA"/>
    <property type="match status" value="1"/>
</dbReference>
<dbReference type="SUPFAM" id="SSF52540">
    <property type="entry name" value="P-loop containing nucleoside triphosphate hydrolases"/>
    <property type="match status" value="1"/>
</dbReference>
<keyword evidence="5 7" id="KW-0067">ATP-binding</keyword>
<evidence type="ECO:0000313" key="10">
    <source>
        <dbReference type="EMBL" id="QUH22289.1"/>
    </source>
</evidence>
<accession>A0A8T8K317</accession>
<dbReference type="Gene3D" id="1.10.8.60">
    <property type="match status" value="1"/>
</dbReference>
<dbReference type="EMBL" id="CP058560">
    <property type="protein sequence ID" value="QUH22289.1"/>
    <property type="molecule type" value="Genomic_DNA"/>
</dbReference>
<feature type="region of interest" description="Disordered" evidence="8">
    <location>
        <begin position="427"/>
        <end position="487"/>
    </location>
</feature>
<evidence type="ECO:0000313" key="11">
    <source>
        <dbReference type="Proteomes" id="UP000681041"/>
    </source>
</evidence>
<keyword evidence="11" id="KW-1185">Reference proteome</keyword>
<dbReference type="CDD" id="cd18140">
    <property type="entry name" value="HLD_clamp_RFC"/>
    <property type="match status" value="1"/>
</dbReference>
<evidence type="ECO:0000256" key="1">
    <source>
        <dbReference type="ARBA" id="ARBA00006878"/>
    </source>
</evidence>
<evidence type="ECO:0000256" key="2">
    <source>
        <dbReference type="ARBA" id="ARBA00014793"/>
    </source>
</evidence>
<name>A0A8T8K317_9EURY</name>
<keyword evidence="3 7" id="KW-0235">DNA replication</keyword>
<dbReference type="HAMAP" id="MF_01508">
    <property type="entry name" value="RfcL"/>
    <property type="match status" value="1"/>
</dbReference>
<dbReference type="Pfam" id="PF00004">
    <property type="entry name" value="AAA"/>
    <property type="match status" value="1"/>
</dbReference>
<comment type="function">
    <text evidence="7">Part of the RFC clamp loader complex which loads the PCNA sliding clamp onto DNA.</text>
</comment>
<keyword evidence="4 7" id="KW-0547">Nucleotide-binding</keyword>
<feature type="compositionally biased region" description="Basic and acidic residues" evidence="8">
    <location>
        <begin position="436"/>
        <end position="450"/>
    </location>
</feature>
<feature type="compositionally biased region" description="Basic and acidic residues" evidence="8">
    <location>
        <begin position="462"/>
        <end position="480"/>
    </location>
</feature>
<dbReference type="GO" id="GO:0005524">
    <property type="term" value="F:ATP binding"/>
    <property type="evidence" value="ECO:0007669"/>
    <property type="project" value="UniProtKB-UniRule"/>
</dbReference>
<dbReference type="Pfam" id="PF21960">
    <property type="entry name" value="RCF1-5-like_lid"/>
    <property type="match status" value="1"/>
</dbReference>
<dbReference type="RefSeq" id="WP_211533231.1">
    <property type="nucleotide sequence ID" value="NZ_CP058560.1"/>
</dbReference>
<dbReference type="InterPro" id="IPR023935">
    <property type="entry name" value="Rep_factor-C_lsu"/>
</dbReference>
<dbReference type="InterPro" id="IPR003959">
    <property type="entry name" value="ATPase_AAA_core"/>
</dbReference>
<evidence type="ECO:0000256" key="7">
    <source>
        <dbReference type="HAMAP-Rule" id="MF_01508"/>
    </source>
</evidence>
<evidence type="ECO:0000259" key="9">
    <source>
        <dbReference type="SMART" id="SM00382"/>
    </source>
</evidence>
<feature type="binding site" evidence="7">
    <location>
        <begin position="45"/>
        <end position="52"/>
    </location>
    <ligand>
        <name>ATP</name>
        <dbReference type="ChEBI" id="CHEBI:30616"/>
    </ligand>
</feature>
<dbReference type="PANTHER" id="PTHR23389">
    <property type="entry name" value="CHROMOSOME TRANSMISSION FIDELITY FACTOR 18"/>
    <property type="match status" value="1"/>
</dbReference>
<dbReference type="InterPro" id="IPR003593">
    <property type="entry name" value="AAA+_ATPase"/>
</dbReference>
<sequence>MLWTEKYRPRSFDQVVGNAKQVKEIKEWVDQWIKGEKQPCLFLVGPPGTGKTTLAHIIGREFSDYVELNASDKRSYDIIKNTVGEASATRSLFSQGLKLIILDEVDGIHGTDDRGGSRAINKIIKEGHHPMILTANDPYSKRIKSFKSKCKVINIKKVHTNSINALLKRICSKEGVSFDDQVLKELAKRSNGDLRSAINDLEVLARGKDSIDKSNLEEVGVKDNRSNIFDSVRRVLKSKNLPKIRQAMYLDEDPTLVMEVMAENIPREYEKPQEIQRAYEMISLADLNFGRARSSRNYSYWRYASDFMGIGVALSKKETYRKFARYTGSTSFALLGKTRSKRDLRDRVADKMAEKMHISRQVAISQFPYLSLIFDNDEMAYEIATYLGLEDDEVKLFRKRKIKKPPKKKNITPKKIGTDIKSDGINSSIYAKKSKSKSESDNKKAKPKDKPLKKKKISKNSANEDNKPAPNEKENEKEKQTSLFSFN</sequence>